<gene>
    <name evidence="2" type="ORF">NDU88_001034</name>
</gene>
<dbReference type="Proteomes" id="UP001066276">
    <property type="component" value="Chromosome 7"/>
</dbReference>
<evidence type="ECO:0000313" key="3">
    <source>
        <dbReference type="Proteomes" id="UP001066276"/>
    </source>
</evidence>
<name>A0AAV7PA04_PLEWA</name>
<evidence type="ECO:0000313" key="2">
    <source>
        <dbReference type="EMBL" id="KAJ1122548.1"/>
    </source>
</evidence>
<organism evidence="2 3">
    <name type="scientific">Pleurodeles waltl</name>
    <name type="common">Iberian ribbed newt</name>
    <dbReference type="NCBI Taxonomy" id="8319"/>
    <lineage>
        <taxon>Eukaryota</taxon>
        <taxon>Metazoa</taxon>
        <taxon>Chordata</taxon>
        <taxon>Craniata</taxon>
        <taxon>Vertebrata</taxon>
        <taxon>Euteleostomi</taxon>
        <taxon>Amphibia</taxon>
        <taxon>Batrachia</taxon>
        <taxon>Caudata</taxon>
        <taxon>Salamandroidea</taxon>
        <taxon>Salamandridae</taxon>
        <taxon>Pleurodelinae</taxon>
        <taxon>Pleurodeles</taxon>
    </lineage>
</organism>
<reference evidence="2" key="1">
    <citation type="journal article" date="2022" name="bioRxiv">
        <title>Sequencing and chromosome-scale assembly of the giantPleurodeles waltlgenome.</title>
        <authorList>
            <person name="Brown T."/>
            <person name="Elewa A."/>
            <person name="Iarovenko S."/>
            <person name="Subramanian E."/>
            <person name="Araus A.J."/>
            <person name="Petzold A."/>
            <person name="Susuki M."/>
            <person name="Suzuki K.-i.T."/>
            <person name="Hayashi T."/>
            <person name="Toyoda A."/>
            <person name="Oliveira C."/>
            <person name="Osipova E."/>
            <person name="Leigh N.D."/>
            <person name="Simon A."/>
            <person name="Yun M.H."/>
        </authorList>
    </citation>
    <scope>NUCLEOTIDE SEQUENCE</scope>
    <source>
        <strain evidence="2">20211129_DDA</strain>
        <tissue evidence="2">Liver</tissue>
    </source>
</reference>
<comment type="caution">
    <text evidence="2">The sequence shown here is derived from an EMBL/GenBank/DDBJ whole genome shotgun (WGS) entry which is preliminary data.</text>
</comment>
<keyword evidence="3" id="KW-1185">Reference proteome</keyword>
<dbReference type="AlphaFoldDB" id="A0AAV7PA04"/>
<proteinExistence type="predicted"/>
<accession>A0AAV7PA04</accession>
<sequence>MWGVDHSGPGCYSLIPALGWQREAMDVVVPSEGHGLHWGSGVCAALLETGLGPDLWLSVGSATGMEMTVTAEVAAIELGDRALQDPGPAAPGVSHGEGQGSQETTKRHNDIICSATGLSTCSMRQMEHLAPGAKGEPSRAALLEAIQGSRTVLEG</sequence>
<dbReference type="EMBL" id="JANPWB010000011">
    <property type="protein sequence ID" value="KAJ1122548.1"/>
    <property type="molecule type" value="Genomic_DNA"/>
</dbReference>
<feature type="region of interest" description="Disordered" evidence="1">
    <location>
        <begin position="82"/>
        <end position="108"/>
    </location>
</feature>
<evidence type="ECO:0000256" key="1">
    <source>
        <dbReference type="SAM" id="MobiDB-lite"/>
    </source>
</evidence>
<protein>
    <submittedName>
        <fullName evidence="2">Uncharacterized protein</fullName>
    </submittedName>
</protein>